<evidence type="ECO:0000313" key="2">
    <source>
        <dbReference type="EMBL" id="KAK7344512.1"/>
    </source>
</evidence>
<proteinExistence type="predicted"/>
<gene>
    <name evidence="2" type="ORF">VNO77_14189</name>
</gene>
<evidence type="ECO:0000256" key="1">
    <source>
        <dbReference type="SAM" id="Phobius"/>
    </source>
</evidence>
<dbReference type="AlphaFoldDB" id="A0AAN9M397"/>
<keyword evidence="1" id="KW-0472">Membrane</keyword>
<protein>
    <submittedName>
        <fullName evidence="2">Uncharacterized protein</fullName>
    </submittedName>
</protein>
<dbReference type="Proteomes" id="UP001367508">
    <property type="component" value="Unassembled WGS sequence"/>
</dbReference>
<organism evidence="2 3">
    <name type="scientific">Canavalia gladiata</name>
    <name type="common">Sword bean</name>
    <name type="synonym">Dolichos gladiatus</name>
    <dbReference type="NCBI Taxonomy" id="3824"/>
    <lineage>
        <taxon>Eukaryota</taxon>
        <taxon>Viridiplantae</taxon>
        <taxon>Streptophyta</taxon>
        <taxon>Embryophyta</taxon>
        <taxon>Tracheophyta</taxon>
        <taxon>Spermatophyta</taxon>
        <taxon>Magnoliopsida</taxon>
        <taxon>eudicotyledons</taxon>
        <taxon>Gunneridae</taxon>
        <taxon>Pentapetalae</taxon>
        <taxon>rosids</taxon>
        <taxon>fabids</taxon>
        <taxon>Fabales</taxon>
        <taxon>Fabaceae</taxon>
        <taxon>Papilionoideae</taxon>
        <taxon>50 kb inversion clade</taxon>
        <taxon>NPAAA clade</taxon>
        <taxon>indigoferoid/millettioid clade</taxon>
        <taxon>Phaseoleae</taxon>
        <taxon>Canavalia</taxon>
    </lineage>
</organism>
<feature type="transmembrane region" description="Helical" evidence="1">
    <location>
        <begin position="214"/>
        <end position="239"/>
    </location>
</feature>
<sequence>MITLAWNKEVELHDLDMAHRLGKEEGSLGEVCDPDVNFWLEMPIGMGEGWPTRQDGTKLSVTVNDDLYALDPSNSFDSAKTKVYDYEGDTWRVVAGDVLIHDFFDSGSPYLLASLLGKHNVITKDTNRNIIVLQSPLMALISNHVYVGEEAFVQEIKSLPLAEKRVPGEKPTDEGTPPIGPHQLHVQLSKINAVCLGGCPLCATNSKAMFDALLFLYTISSTHVGISCYTVLIVGLFGVKQHTLWNHMLKLIMTIKSPIQA</sequence>
<keyword evidence="3" id="KW-1185">Reference proteome</keyword>
<accession>A0AAN9M397</accession>
<keyword evidence="1" id="KW-1133">Transmembrane helix</keyword>
<keyword evidence="1" id="KW-0812">Transmembrane</keyword>
<comment type="caution">
    <text evidence="2">The sequence shown here is derived from an EMBL/GenBank/DDBJ whole genome shotgun (WGS) entry which is preliminary data.</text>
</comment>
<dbReference type="EMBL" id="JAYMYQ010000003">
    <property type="protein sequence ID" value="KAK7344512.1"/>
    <property type="molecule type" value="Genomic_DNA"/>
</dbReference>
<name>A0AAN9M397_CANGL</name>
<evidence type="ECO:0000313" key="3">
    <source>
        <dbReference type="Proteomes" id="UP001367508"/>
    </source>
</evidence>
<reference evidence="2 3" key="1">
    <citation type="submission" date="2024-01" db="EMBL/GenBank/DDBJ databases">
        <title>The genomes of 5 underutilized Papilionoideae crops provide insights into root nodulation and disease resistanc.</title>
        <authorList>
            <person name="Jiang F."/>
        </authorList>
    </citation>
    <scope>NUCLEOTIDE SEQUENCE [LARGE SCALE GENOMIC DNA]</scope>
    <source>
        <strain evidence="2">LVBAO_FW01</strain>
        <tissue evidence="2">Leaves</tissue>
    </source>
</reference>